<organism evidence="4 5">
    <name type="scientific">Marmota marmota marmota</name>
    <name type="common">Alpine marmot</name>
    <dbReference type="NCBI Taxonomy" id="9994"/>
    <lineage>
        <taxon>Eukaryota</taxon>
        <taxon>Metazoa</taxon>
        <taxon>Chordata</taxon>
        <taxon>Craniata</taxon>
        <taxon>Vertebrata</taxon>
        <taxon>Euteleostomi</taxon>
        <taxon>Mammalia</taxon>
        <taxon>Eutheria</taxon>
        <taxon>Euarchontoglires</taxon>
        <taxon>Glires</taxon>
        <taxon>Rodentia</taxon>
        <taxon>Sciuromorpha</taxon>
        <taxon>Sciuridae</taxon>
        <taxon>Xerinae</taxon>
        <taxon>Marmotini</taxon>
        <taxon>Marmota</taxon>
    </lineage>
</organism>
<dbReference type="Gene3D" id="2.60.40.640">
    <property type="match status" value="1"/>
</dbReference>
<feature type="compositionally biased region" description="Low complexity" evidence="2">
    <location>
        <begin position="93"/>
        <end position="113"/>
    </location>
</feature>
<evidence type="ECO:0000256" key="1">
    <source>
        <dbReference type="ARBA" id="ARBA00005298"/>
    </source>
</evidence>
<dbReference type="InterPro" id="IPR014756">
    <property type="entry name" value="Ig_E-set"/>
</dbReference>
<dbReference type="Ensembl" id="ENSMMMT00000023898.1">
    <property type="protein sequence ID" value="ENSMMMP00000021032.1"/>
    <property type="gene ID" value="ENSMMMG00000018563.1"/>
</dbReference>
<dbReference type="InterPro" id="IPR011021">
    <property type="entry name" value="Arrestin-like_N"/>
</dbReference>
<name>A0A8C5ZXT2_MARMA</name>
<feature type="region of interest" description="Disordered" evidence="2">
    <location>
        <begin position="79"/>
        <end position="131"/>
    </location>
</feature>
<dbReference type="GeneTree" id="ENSGT00510000049183"/>
<comment type="similarity">
    <text evidence="1">Belongs to the arrestin family.</text>
</comment>
<reference evidence="4" key="2">
    <citation type="submission" date="2025-09" db="UniProtKB">
        <authorList>
            <consortium name="Ensembl"/>
        </authorList>
    </citation>
    <scope>IDENTIFICATION</scope>
</reference>
<dbReference type="AlphaFoldDB" id="A0A8C5ZXT2"/>
<proteinExistence type="inferred from homology"/>
<keyword evidence="5" id="KW-1185">Reference proteome</keyword>
<dbReference type="SUPFAM" id="SSF81296">
    <property type="entry name" value="E set domains"/>
    <property type="match status" value="1"/>
</dbReference>
<protein>
    <recommendedName>
        <fullName evidence="3">Arrestin-like N-terminal domain-containing protein</fullName>
    </recommendedName>
</protein>
<evidence type="ECO:0000256" key="2">
    <source>
        <dbReference type="SAM" id="MobiDB-lite"/>
    </source>
</evidence>
<dbReference type="InterPro" id="IPR014752">
    <property type="entry name" value="Arrestin-like_C"/>
</dbReference>
<dbReference type="Proteomes" id="UP000694407">
    <property type="component" value="Unplaced"/>
</dbReference>
<sequence>MSMVRSIELVLPKDAVYLAGSNLKGQVILTLNSTLVDPVVKVELVGRGYVEWNEEIGASRDYSREVICNNKADYVHKTKTFPVQGSPPPSPAKPATSPTSSKPPAWAASTSWPRRGHTCFKGPRTSTQISR</sequence>
<evidence type="ECO:0000313" key="4">
    <source>
        <dbReference type="Ensembl" id="ENSMMMP00000021032.1"/>
    </source>
</evidence>
<accession>A0A8C5ZXT2</accession>
<reference evidence="4" key="1">
    <citation type="submission" date="2025-08" db="UniProtKB">
        <authorList>
            <consortium name="Ensembl"/>
        </authorList>
    </citation>
    <scope>IDENTIFICATION</scope>
</reference>
<gene>
    <name evidence="4" type="primary">Arrdc5</name>
</gene>
<evidence type="ECO:0000259" key="3">
    <source>
        <dbReference type="Pfam" id="PF00339"/>
    </source>
</evidence>
<evidence type="ECO:0000313" key="5">
    <source>
        <dbReference type="Proteomes" id="UP000694407"/>
    </source>
</evidence>
<feature type="domain" description="Arrestin-like N-terminal" evidence="3">
    <location>
        <begin position="13"/>
        <end position="80"/>
    </location>
</feature>
<dbReference type="Pfam" id="PF00339">
    <property type="entry name" value="Arrestin_N"/>
    <property type="match status" value="1"/>
</dbReference>